<dbReference type="Proteomes" id="UP001056610">
    <property type="component" value="Chromosome"/>
</dbReference>
<dbReference type="RefSeq" id="WP_219070074.1">
    <property type="nucleotide sequence ID" value="NZ_CAJUXY010000074.1"/>
</dbReference>
<evidence type="ECO:0000313" key="3">
    <source>
        <dbReference type="Proteomes" id="UP001056610"/>
    </source>
</evidence>
<keyword evidence="3" id="KW-1185">Reference proteome</keyword>
<evidence type="ECO:0000313" key="2">
    <source>
        <dbReference type="EMBL" id="UQX12575.1"/>
    </source>
</evidence>
<sequence length="155" mass="17904">MLADAKATLLNLQNRFFAQADRSLLIILQEIDAADKDGTIKHVMSGLNPEGADVYSFKAPSETERAHDYLWRHQRSLPELGRIAVFNRSHYENVLITRVHPETLWPRTAVLDAEGIWQRRYRDINDWERYLTDNGTRHRQAVSQRLPGRTGAEVP</sequence>
<dbReference type="PANTHER" id="PTHR34383">
    <property type="entry name" value="POLYPHOSPHATE:AMP PHOSPHOTRANSFERASE-RELATED"/>
    <property type="match status" value="1"/>
</dbReference>
<proteinExistence type="predicted"/>
<gene>
    <name evidence="2" type="ORF">M5I08_10325</name>
</gene>
<evidence type="ECO:0000259" key="1">
    <source>
        <dbReference type="Pfam" id="PF03976"/>
    </source>
</evidence>
<dbReference type="Pfam" id="PF03976">
    <property type="entry name" value="PPK2"/>
    <property type="match status" value="1"/>
</dbReference>
<organism evidence="2 3">
    <name type="scientific">Candidatus Mycobacterium methanotrophicum</name>
    <dbReference type="NCBI Taxonomy" id="2943498"/>
    <lineage>
        <taxon>Bacteria</taxon>
        <taxon>Bacillati</taxon>
        <taxon>Actinomycetota</taxon>
        <taxon>Actinomycetes</taxon>
        <taxon>Mycobacteriales</taxon>
        <taxon>Mycobacteriaceae</taxon>
        <taxon>Mycobacterium</taxon>
    </lineage>
</organism>
<dbReference type="InterPro" id="IPR022488">
    <property type="entry name" value="PPK2-related"/>
</dbReference>
<name>A0ABY4QNJ3_9MYCO</name>
<protein>
    <recommendedName>
        <fullName evidence="1">Polyphosphate kinase-2-related domain-containing protein</fullName>
    </recommendedName>
</protein>
<feature type="domain" description="Polyphosphate kinase-2-related" evidence="1">
    <location>
        <begin position="3"/>
        <end position="137"/>
    </location>
</feature>
<accession>A0ABY4QNJ3</accession>
<reference evidence="2" key="1">
    <citation type="submission" date="2022-05" db="EMBL/GenBank/DDBJ databases">
        <title>A methanotrophic Mycobacterium dominates a cave microbial ecosystem.</title>
        <authorList>
            <person name="Van Spanning R.J.M."/>
            <person name="Guan Q."/>
            <person name="Melkonian C."/>
            <person name="Gallant J."/>
            <person name="Polerecky L."/>
            <person name="Flot J.-F."/>
            <person name="Brandt B.W."/>
            <person name="Braster M."/>
            <person name="Iturbe Espinoza P."/>
            <person name="Aerts J."/>
            <person name="Meima-Franke M."/>
            <person name="Piersma S.R."/>
            <person name="Bunduc C."/>
            <person name="Ummels R."/>
            <person name="Pain A."/>
            <person name="Fleming E.J."/>
            <person name="van der Wel N."/>
            <person name="Gherman V.D."/>
            <person name="Sarbu S.M."/>
            <person name="Bodelier P.L.E."/>
            <person name="Bitter W."/>
        </authorList>
    </citation>
    <scope>NUCLEOTIDE SEQUENCE</scope>
    <source>
        <strain evidence="2">Sulfur Cave</strain>
    </source>
</reference>
<dbReference type="EMBL" id="CP097320">
    <property type="protein sequence ID" value="UQX12575.1"/>
    <property type="molecule type" value="Genomic_DNA"/>
</dbReference>
<dbReference type="PANTHER" id="PTHR34383:SF3">
    <property type="entry name" value="POLYPHOSPHATE:AMP PHOSPHOTRANSFERASE"/>
    <property type="match status" value="1"/>
</dbReference>